<name>Q46Q89_CUPPJ</name>
<proteinExistence type="predicted"/>
<dbReference type="Gene3D" id="2.160.20.10">
    <property type="entry name" value="Single-stranded right-handed beta-helix, Pectin lyase-like"/>
    <property type="match status" value="1"/>
</dbReference>
<sequence>MSKRRRILFGGFATAIGASLLRWQTSLAGTEERSPSRGPGEEPTSVRRFGARGDGVADDTPAVVAAVAGIRDGGTLVFPAGGRYRLTEVDLSGKAVTLIAYGAEIICATEGKGALRKSDHGKKLTICGGRFTGRGIGVRWVTGTSTTQYDDFLLDGVQFMNADYGVYLDGVREGALVGCSFDGAFGNKGVYRVRTVNTQFIGCNWKNTAYMVNDDGDYGPYSAGLVINGGVAIGCAIGVYSQGTDLVTITGGAVIDYCDAPVVLRGVDGAEINGGCYLSSRQLRGGGSNPALDVSLASNGDPTRNLKIGFISALNHSNGAGADCIRLRGVASGFLVHCTISFFRRFGVDFAGCTRFQVNENTLARGAGSPATTAIIESADGDSSNSVSRNDTGGLRISTLFARVESNLGFATEGSGEAIAAADASAITVKHGLSYTPAKSEIVLTATNREAANARPYIAAVSPTTFTIGFASATTASAGVAWQVKKKTF</sequence>
<dbReference type="SUPFAM" id="SSF51126">
    <property type="entry name" value="Pectin lyase-like"/>
    <property type="match status" value="1"/>
</dbReference>
<dbReference type="InterPro" id="IPR012334">
    <property type="entry name" value="Pectin_lyas_fold"/>
</dbReference>
<accession>Q46Q89</accession>
<feature type="region of interest" description="Disordered" evidence="1">
    <location>
        <begin position="28"/>
        <end position="54"/>
    </location>
</feature>
<reference evidence="2" key="1">
    <citation type="submission" date="2005-08" db="EMBL/GenBank/DDBJ databases">
        <title>Complete sequence of chromosome 2 of Ralstonia eutropha JMP134.</title>
        <authorList>
            <person name="Copeland A."/>
            <person name="Lucas S."/>
            <person name="Lapidus A."/>
            <person name="Barry K."/>
            <person name="Detter J.C."/>
            <person name="Glavina T."/>
            <person name="Hammon N."/>
            <person name="Israni S."/>
            <person name="Pitluck S."/>
            <person name="Goltsman E."/>
            <person name="Martinez M."/>
            <person name="Schmutz J."/>
            <person name="Larimer F."/>
            <person name="Land M."/>
            <person name="Lykidis A."/>
            <person name="Richardson P."/>
        </authorList>
    </citation>
    <scope>NUCLEOTIDE SEQUENCE [LARGE SCALE GENOMIC DNA]</scope>
    <source>
        <strain evidence="2">JMP134</strain>
    </source>
</reference>
<dbReference type="KEGG" id="reu:Reut_B5350"/>
<protein>
    <submittedName>
        <fullName evidence="2">Uncharacterized protein</fullName>
    </submittedName>
</protein>
<evidence type="ECO:0000256" key="1">
    <source>
        <dbReference type="SAM" id="MobiDB-lite"/>
    </source>
</evidence>
<evidence type="ECO:0000313" key="2">
    <source>
        <dbReference type="EMBL" id="AAZ64695.1"/>
    </source>
</evidence>
<organism evidence="2">
    <name type="scientific">Cupriavidus pinatubonensis (strain JMP 134 / LMG 1197)</name>
    <name type="common">Cupriavidus necator (strain JMP 134)</name>
    <dbReference type="NCBI Taxonomy" id="264198"/>
    <lineage>
        <taxon>Bacteria</taxon>
        <taxon>Pseudomonadati</taxon>
        <taxon>Pseudomonadota</taxon>
        <taxon>Betaproteobacteria</taxon>
        <taxon>Burkholderiales</taxon>
        <taxon>Burkholderiaceae</taxon>
        <taxon>Cupriavidus</taxon>
    </lineage>
</organism>
<dbReference type="HOGENOM" id="CLU_557498_0_0_4"/>
<dbReference type="EMBL" id="CP000091">
    <property type="protein sequence ID" value="AAZ64695.1"/>
    <property type="molecule type" value="Genomic_DNA"/>
</dbReference>
<dbReference type="InterPro" id="IPR011050">
    <property type="entry name" value="Pectin_lyase_fold/virulence"/>
</dbReference>
<dbReference type="AlphaFoldDB" id="Q46Q89"/>
<gene>
    <name evidence="2" type="ordered locus">Reut_B5350</name>
</gene>
<dbReference type="STRING" id="264198.Reut_B5350"/>